<evidence type="ECO:0000313" key="11">
    <source>
        <dbReference type="Proteomes" id="UP001595528"/>
    </source>
</evidence>
<keyword evidence="6 9" id="KW-1133">Transmembrane helix</keyword>
<dbReference type="PANTHER" id="PTHR11795:SF447">
    <property type="entry name" value="ABC TRANSPORTER PERMEASE PROTEIN"/>
    <property type="match status" value="1"/>
</dbReference>
<accession>A0ABV7L3B5</accession>
<organism evidence="10 11">
    <name type="scientific">Marinibaculum pumilum</name>
    <dbReference type="NCBI Taxonomy" id="1766165"/>
    <lineage>
        <taxon>Bacteria</taxon>
        <taxon>Pseudomonadati</taxon>
        <taxon>Pseudomonadota</taxon>
        <taxon>Alphaproteobacteria</taxon>
        <taxon>Rhodospirillales</taxon>
        <taxon>Rhodospirillaceae</taxon>
        <taxon>Marinibaculum</taxon>
    </lineage>
</organism>
<evidence type="ECO:0000256" key="9">
    <source>
        <dbReference type="SAM" id="Phobius"/>
    </source>
</evidence>
<feature type="transmembrane region" description="Helical" evidence="9">
    <location>
        <begin position="181"/>
        <end position="204"/>
    </location>
</feature>
<feature type="transmembrane region" description="Helical" evidence="9">
    <location>
        <begin position="7"/>
        <end position="34"/>
    </location>
</feature>
<dbReference type="InterPro" id="IPR001851">
    <property type="entry name" value="ABC_transp_permease"/>
</dbReference>
<evidence type="ECO:0000256" key="6">
    <source>
        <dbReference type="ARBA" id="ARBA00022989"/>
    </source>
</evidence>
<dbReference type="InterPro" id="IPR052157">
    <property type="entry name" value="BCAA_transport_permease"/>
</dbReference>
<sequence>MKLVFDILAFTSIMVLVVLGLGVIASMMGIFNFAHGEFVLLGAYTVYLFSTAGLPVWLGMIVAPVVVGAIGLALERGIVHRFYALPVAAMLGTWALGLIIREIVRGLLGGLYYNVPEPVPGSFSLFGVEVSAWRAIVIVVTVLIVLACYAFMTRTSYGLRIRAALENPSLARSCGISTTQLYAFTFAFGAALAGLAGALMVPLFQIFADLGVRFLVQGFLSVMLGGIGTFEGPVLGGALIGAMVPGFQWLREIPGVSDLVNPVFAEVLVFVVAIVIVKLRPQGFVKQGRI</sequence>
<keyword evidence="4 9" id="KW-0812">Transmembrane</keyword>
<dbReference type="EMBL" id="JBHRTR010000028">
    <property type="protein sequence ID" value="MFC3228831.1"/>
    <property type="molecule type" value="Genomic_DNA"/>
</dbReference>
<reference evidence="11" key="1">
    <citation type="journal article" date="2019" name="Int. J. Syst. Evol. Microbiol.">
        <title>The Global Catalogue of Microorganisms (GCM) 10K type strain sequencing project: providing services to taxonomists for standard genome sequencing and annotation.</title>
        <authorList>
            <consortium name="The Broad Institute Genomics Platform"/>
            <consortium name="The Broad Institute Genome Sequencing Center for Infectious Disease"/>
            <person name="Wu L."/>
            <person name="Ma J."/>
        </authorList>
    </citation>
    <scope>NUCLEOTIDE SEQUENCE [LARGE SCALE GENOMIC DNA]</scope>
    <source>
        <strain evidence="11">KCTC 42964</strain>
    </source>
</reference>
<keyword evidence="5" id="KW-0029">Amino-acid transport</keyword>
<comment type="similarity">
    <text evidence="8">Belongs to the binding-protein-dependent transport system permease family. LivHM subfamily.</text>
</comment>
<name>A0ABV7L3B5_9PROT</name>
<dbReference type="PANTHER" id="PTHR11795">
    <property type="entry name" value="BRANCHED-CHAIN AMINO ACID TRANSPORT SYSTEM PERMEASE PROTEIN LIVH"/>
    <property type="match status" value="1"/>
</dbReference>
<feature type="transmembrane region" description="Helical" evidence="9">
    <location>
        <begin position="262"/>
        <end position="279"/>
    </location>
</feature>
<feature type="transmembrane region" description="Helical" evidence="9">
    <location>
        <begin position="54"/>
        <end position="74"/>
    </location>
</feature>
<feature type="transmembrane region" description="Helical" evidence="9">
    <location>
        <begin position="132"/>
        <end position="152"/>
    </location>
</feature>
<keyword evidence="11" id="KW-1185">Reference proteome</keyword>
<comment type="subcellular location">
    <subcellularLocation>
        <location evidence="1">Cell membrane</location>
        <topology evidence="1">Multi-pass membrane protein</topology>
    </subcellularLocation>
</comment>
<keyword evidence="2" id="KW-0813">Transport</keyword>
<evidence type="ECO:0000256" key="5">
    <source>
        <dbReference type="ARBA" id="ARBA00022970"/>
    </source>
</evidence>
<evidence type="ECO:0000256" key="3">
    <source>
        <dbReference type="ARBA" id="ARBA00022475"/>
    </source>
</evidence>
<proteinExistence type="inferred from homology"/>
<evidence type="ECO:0000256" key="7">
    <source>
        <dbReference type="ARBA" id="ARBA00023136"/>
    </source>
</evidence>
<protein>
    <submittedName>
        <fullName evidence="10">Branched-chain amino acid ABC transporter permease</fullName>
    </submittedName>
</protein>
<dbReference type="CDD" id="cd06582">
    <property type="entry name" value="TM_PBP1_LivH_like"/>
    <property type="match status" value="1"/>
</dbReference>
<keyword evidence="3" id="KW-1003">Cell membrane</keyword>
<keyword evidence="7 9" id="KW-0472">Membrane</keyword>
<evidence type="ECO:0000256" key="8">
    <source>
        <dbReference type="ARBA" id="ARBA00037998"/>
    </source>
</evidence>
<dbReference type="Proteomes" id="UP001595528">
    <property type="component" value="Unassembled WGS sequence"/>
</dbReference>
<gene>
    <name evidence="10" type="ORF">ACFOGJ_16420</name>
</gene>
<evidence type="ECO:0000256" key="4">
    <source>
        <dbReference type="ARBA" id="ARBA00022692"/>
    </source>
</evidence>
<comment type="caution">
    <text evidence="10">The sequence shown here is derived from an EMBL/GenBank/DDBJ whole genome shotgun (WGS) entry which is preliminary data.</text>
</comment>
<evidence type="ECO:0000256" key="1">
    <source>
        <dbReference type="ARBA" id="ARBA00004651"/>
    </source>
</evidence>
<evidence type="ECO:0000256" key="2">
    <source>
        <dbReference type="ARBA" id="ARBA00022448"/>
    </source>
</evidence>
<evidence type="ECO:0000313" key="10">
    <source>
        <dbReference type="EMBL" id="MFC3228831.1"/>
    </source>
</evidence>
<feature type="transmembrane region" description="Helical" evidence="9">
    <location>
        <begin position="81"/>
        <end position="100"/>
    </location>
</feature>
<dbReference type="Pfam" id="PF02653">
    <property type="entry name" value="BPD_transp_2"/>
    <property type="match status" value="1"/>
</dbReference>